<dbReference type="Proteomes" id="UP001310594">
    <property type="component" value="Unassembled WGS sequence"/>
</dbReference>
<dbReference type="InterPro" id="IPR051026">
    <property type="entry name" value="PI/PC_transfer"/>
</dbReference>
<dbReference type="Pfam" id="PF00650">
    <property type="entry name" value="CRAL_TRIO"/>
    <property type="match status" value="1"/>
</dbReference>
<evidence type="ECO:0000256" key="1">
    <source>
        <dbReference type="SAM" id="MobiDB-lite"/>
    </source>
</evidence>
<feature type="compositionally biased region" description="Polar residues" evidence="1">
    <location>
        <begin position="469"/>
        <end position="485"/>
    </location>
</feature>
<organism evidence="3 4">
    <name type="scientific">Elasticomyces elasticus</name>
    <dbReference type="NCBI Taxonomy" id="574655"/>
    <lineage>
        <taxon>Eukaryota</taxon>
        <taxon>Fungi</taxon>
        <taxon>Dikarya</taxon>
        <taxon>Ascomycota</taxon>
        <taxon>Pezizomycotina</taxon>
        <taxon>Dothideomycetes</taxon>
        <taxon>Dothideomycetidae</taxon>
        <taxon>Mycosphaerellales</taxon>
        <taxon>Teratosphaeriaceae</taxon>
        <taxon>Elasticomyces</taxon>
    </lineage>
</organism>
<feature type="compositionally biased region" description="Basic and acidic residues" evidence="1">
    <location>
        <begin position="571"/>
        <end position="592"/>
    </location>
</feature>
<dbReference type="InterPro" id="IPR011074">
    <property type="entry name" value="CRAL/TRIO_N_dom"/>
</dbReference>
<dbReference type="AlphaFoldDB" id="A0AAN7VRN2"/>
<feature type="region of interest" description="Disordered" evidence="1">
    <location>
        <begin position="455"/>
        <end position="495"/>
    </location>
</feature>
<dbReference type="InterPro" id="IPR036273">
    <property type="entry name" value="CRAL/TRIO_N_dom_sf"/>
</dbReference>
<dbReference type="InterPro" id="IPR036865">
    <property type="entry name" value="CRAL-TRIO_dom_sf"/>
</dbReference>
<dbReference type="Gene3D" id="3.40.525.10">
    <property type="entry name" value="CRAL-TRIO lipid binding domain"/>
    <property type="match status" value="1"/>
</dbReference>
<dbReference type="SMART" id="SM00516">
    <property type="entry name" value="SEC14"/>
    <property type="match status" value="1"/>
</dbReference>
<dbReference type="SUPFAM" id="SSF52087">
    <property type="entry name" value="CRAL/TRIO domain"/>
    <property type="match status" value="1"/>
</dbReference>
<dbReference type="PANTHER" id="PTHR45657:SF3">
    <property type="entry name" value="TRANSPORTER, PUTATIVE (AFU_ORTHOLOGUE AFUA_5G09260)-RELATED"/>
    <property type="match status" value="1"/>
</dbReference>
<dbReference type="Gene3D" id="1.10.8.20">
    <property type="entry name" value="N-terminal domain of phosphatidylinositol transfer protein sec14p"/>
    <property type="match status" value="1"/>
</dbReference>
<accession>A0AAN7VRN2</accession>
<gene>
    <name evidence="3" type="ORF">LTR97_006119</name>
</gene>
<dbReference type="EMBL" id="JAVRQU010000008">
    <property type="protein sequence ID" value="KAK5699985.1"/>
    <property type="molecule type" value="Genomic_DNA"/>
</dbReference>
<comment type="caution">
    <text evidence="3">The sequence shown here is derived from an EMBL/GenBank/DDBJ whole genome shotgun (WGS) entry which is preliminary data.</text>
</comment>
<evidence type="ECO:0000259" key="2">
    <source>
        <dbReference type="PROSITE" id="PS50191"/>
    </source>
</evidence>
<feature type="region of interest" description="Disordered" evidence="1">
    <location>
        <begin position="386"/>
        <end position="432"/>
    </location>
</feature>
<sequence>MSNQHDGGPLARVESYQWPTGHVAHLTPNQFNALQAFKTLCEKKGYYAPASSDGLTHASHDDETLLRYLRARKFIPQEAFGQFKDTEDWRNENQLDTLYETIDVEEYDQTRRLYPQWTGRRDKRGIPLYVYEVNHITAKDVNAHNSDKDLKSSKTSVKSKTPRKMLRLFALYENLCRFVLPLCSAIPDRQHAETPISQSNNIVDISKVSFAKFWSLRNHMSDASTLATAHYPETLDRIFVIGAPSFFNTVWEWAKRWFDPITVSKIFILNDKNMLSTLEKYIERDNIPKKYGGTLDWSFGNMPFLEPSIAEALEWKADVREKGHRTLPKGPIRWQYNDSGDLVATAIGSENGKPRHQAIAGLHPKEGVATLALSPGRDMSVVLHREASRQDAGSPLTPQRTPIPSRPGTARQLTSTAAKPPMPLPPKLGEDTNLRADSASQEYSGAGTYTVPYRDNANGVSHPPADARQGTSETRFEQQASTHAQDTLAEGTPAYKVDGQGAKLGVMEPNTVGQAPKEHPMHNPEVDAAQPGYVEQAQNLAGQAVEQAKALPQVVAGVVPASVLSAVGMGGKHEEEAPVPQKKEDPKVDQMDGKAVEEFLRSRTMSGKDGKLK</sequence>
<dbReference type="CDD" id="cd00170">
    <property type="entry name" value="SEC14"/>
    <property type="match status" value="1"/>
</dbReference>
<dbReference type="PANTHER" id="PTHR45657">
    <property type="entry name" value="CRAL-TRIO DOMAIN-CONTAINING PROTEIN YKL091C-RELATED"/>
    <property type="match status" value="1"/>
</dbReference>
<name>A0AAN7VRN2_9PEZI</name>
<reference evidence="3" key="1">
    <citation type="submission" date="2023-08" db="EMBL/GenBank/DDBJ databases">
        <title>Black Yeasts Isolated from many extreme environments.</title>
        <authorList>
            <person name="Coleine C."/>
            <person name="Stajich J.E."/>
            <person name="Selbmann L."/>
        </authorList>
    </citation>
    <scope>NUCLEOTIDE SEQUENCE</scope>
    <source>
        <strain evidence="3">CCFEE 5810</strain>
    </source>
</reference>
<dbReference type="PROSITE" id="PS50191">
    <property type="entry name" value="CRAL_TRIO"/>
    <property type="match status" value="1"/>
</dbReference>
<dbReference type="Pfam" id="PF03765">
    <property type="entry name" value="CRAL_TRIO_N"/>
    <property type="match status" value="1"/>
</dbReference>
<feature type="region of interest" description="Disordered" evidence="1">
    <location>
        <begin position="569"/>
        <end position="592"/>
    </location>
</feature>
<dbReference type="SMART" id="SM01100">
    <property type="entry name" value="CRAL_TRIO_N"/>
    <property type="match status" value="1"/>
</dbReference>
<feature type="domain" description="CRAL-TRIO" evidence="2">
    <location>
        <begin position="106"/>
        <end position="299"/>
    </location>
</feature>
<evidence type="ECO:0000313" key="4">
    <source>
        <dbReference type="Proteomes" id="UP001310594"/>
    </source>
</evidence>
<dbReference type="InterPro" id="IPR001251">
    <property type="entry name" value="CRAL-TRIO_dom"/>
</dbReference>
<dbReference type="SUPFAM" id="SSF46938">
    <property type="entry name" value="CRAL/TRIO N-terminal domain"/>
    <property type="match status" value="1"/>
</dbReference>
<protein>
    <recommendedName>
        <fullName evidence="2">CRAL-TRIO domain-containing protein</fullName>
    </recommendedName>
</protein>
<proteinExistence type="predicted"/>
<evidence type="ECO:0000313" key="3">
    <source>
        <dbReference type="EMBL" id="KAK5699985.1"/>
    </source>
</evidence>